<dbReference type="SMART" id="SM00411">
    <property type="entry name" value="BHL"/>
    <property type="match status" value="1"/>
</dbReference>
<accession>C5B569</accession>
<dbReference type="Pfam" id="PF00216">
    <property type="entry name" value="Bac_DNA_binding"/>
    <property type="match status" value="1"/>
</dbReference>
<keyword evidence="5" id="KW-1185">Reference proteome</keyword>
<reference evidence="4 5" key="1">
    <citation type="journal article" date="2009" name="PLoS ONE">
        <title>Methylobacterium genome sequences: a reference blueprint to investigate microbial metabolism of C1 compounds from natural and industrial sources.</title>
        <authorList>
            <person name="Vuilleumier S."/>
            <person name="Chistoserdova L."/>
            <person name="Lee M.-C."/>
            <person name="Bringel F."/>
            <person name="Lajus A."/>
            <person name="Zhou Y."/>
            <person name="Gourion B."/>
            <person name="Barbe V."/>
            <person name="Chang J."/>
            <person name="Cruveiller S."/>
            <person name="Dossat C."/>
            <person name="Gillett W."/>
            <person name="Gruffaz C."/>
            <person name="Haugen E."/>
            <person name="Hourcade E."/>
            <person name="Levy R."/>
            <person name="Mangenot S."/>
            <person name="Muller E."/>
            <person name="Nadalig T."/>
            <person name="Pagni M."/>
            <person name="Penny C."/>
            <person name="Peyraud R."/>
            <person name="Robinson D.G."/>
            <person name="Roche D."/>
            <person name="Rouy Z."/>
            <person name="Saenampechek C."/>
            <person name="Salvignol G."/>
            <person name="Vallenet D."/>
            <person name="Wu Z."/>
            <person name="Marx C.J."/>
            <person name="Vorholt J.A."/>
            <person name="Olson M.V."/>
            <person name="Kaul R."/>
            <person name="Weissenbach J."/>
            <person name="Medigue C."/>
            <person name="Lidstrom M.E."/>
        </authorList>
    </citation>
    <scope>NUCLEOTIDE SEQUENCE [LARGE SCALE GENOMIC DNA]</scope>
    <source>
        <strain evidence="5">ATCC 14718 / DSM 1338 / JCM 2805 / NCIMB 9133 / AM1</strain>
    </source>
</reference>
<dbReference type="PANTHER" id="PTHR33175">
    <property type="entry name" value="DNA-BINDING PROTEIN HU"/>
    <property type="match status" value="1"/>
</dbReference>
<dbReference type="SUPFAM" id="SSF47729">
    <property type="entry name" value="IHF-like DNA-binding proteins"/>
    <property type="match status" value="1"/>
</dbReference>
<dbReference type="CDD" id="cd13832">
    <property type="entry name" value="IHF"/>
    <property type="match status" value="1"/>
</dbReference>
<name>C5B569_METEA</name>
<dbReference type="HOGENOM" id="CLU_105066_3_2_5"/>
<organism evidence="4 5">
    <name type="scientific">Methylorubrum extorquens (strain ATCC 14718 / DSM 1338 / JCM 2805 / NCIMB 9133 / AM1)</name>
    <name type="common">Methylobacterium extorquens</name>
    <dbReference type="NCBI Taxonomy" id="272630"/>
    <lineage>
        <taxon>Bacteria</taxon>
        <taxon>Pseudomonadati</taxon>
        <taxon>Pseudomonadota</taxon>
        <taxon>Alphaproteobacteria</taxon>
        <taxon>Hyphomicrobiales</taxon>
        <taxon>Methylobacteriaceae</taxon>
        <taxon>Methylorubrum</taxon>
    </lineage>
</organism>
<dbReference type="PANTHER" id="PTHR33175:SF2">
    <property type="entry name" value="INTEGRATION HOST FACTOR SUBUNIT ALPHA"/>
    <property type="match status" value="1"/>
</dbReference>
<evidence type="ECO:0000256" key="2">
    <source>
        <dbReference type="ARBA" id="ARBA00023125"/>
    </source>
</evidence>
<keyword evidence="2" id="KW-0238">DNA-binding</keyword>
<dbReference type="Proteomes" id="UP000009081">
    <property type="component" value="Plasmid megaplasmid"/>
</dbReference>
<dbReference type="InterPro" id="IPR010992">
    <property type="entry name" value="IHF-like_DNA-bd_dom_sf"/>
</dbReference>
<geneLocation type="plasmid" evidence="4 5">
    <name>megaplasmid</name>
</geneLocation>
<dbReference type="GO" id="GO:0005829">
    <property type="term" value="C:cytosol"/>
    <property type="evidence" value="ECO:0007669"/>
    <property type="project" value="TreeGrafter"/>
</dbReference>
<sequence length="140" mass="15334">MEACNGSAPGRKDVGVAGAPFLLSRLTLRQSRRMLAPSPPGAREMTLAELESVLAGRLGLGSEETSRVVRAALSLVAERLAAGEDVKLQGFGRFCVRDRPARRRKDPRDGRELEVPARRGAVFRPSRLLREALNRSSEDR</sequence>
<dbReference type="Gene3D" id="4.10.520.10">
    <property type="entry name" value="IHF-like DNA-binding proteins"/>
    <property type="match status" value="1"/>
</dbReference>
<evidence type="ECO:0000313" key="4">
    <source>
        <dbReference type="EMBL" id="ACS43601.1"/>
    </source>
</evidence>
<dbReference type="KEGG" id="mea:Mex_2p0757"/>
<dbReference type="GO" id="GO:0030527">
    <property type="term" value="F:structural constituent of chromatin"/>
    <property type="evidence" value="ECO:0007669"/>
    <property type="project" value="InterPro"/>
</dbReference>
<dbReference type="EMBL" id="CP001511">
    <property type="protein sequence ID" value="ACS43601.1"/>
    <property type="molecule type" value="Genomic_DNA"/>
</dbReference>
<comment type="similarity">
    <text evidence="1 3">Belongs to the bacterial histone-like protein family.</text>
</comment>
<proteinExistence type="inferred from homology"/>
<dbReference type="GO" id="GO:0003677">
    <property type="term" value="F:DNA binding"/>
    <property type="evidence" value="ECO:0007669"/>
    <property type="project" value="UniProtKB-KW"/>
</dbReference>
<dbReference type="PRINTS" id="PR01727">
    <property type="entry name" value="DNABINDINGHU"/>
</dbReference>
<evidence type="ECO:0000313" key="5">
    <source>
        <dbReference type="Proteomes" id="UP000009081"/>
    </source>
</evidence>
<gene>
    <name evidence="4" type="ordered locus">MexAM1_META2p0757</name>
</gene>
<protein>
    <submittedName>
        <fullName evidence="4">Integration host factor</fullName>
    </submittedName>
</protein>
<evidence type="ECO:0000256" key="3">
    <source>
        <dbReference type="RuleBase" id="RU003939"/>
    </source>
</evidence>
<dbReference type="InterPro" id="IPR000119">
    <property type="entry name" value="Hist_DNA-bd"/>
</dbReference>
<keyword evidence="4" id="KW-0614">Plasmid</keyword>
<dbReference type="AlphaFoldDB" id="C5B569"/>
<evidence type="ECO:0000256" key="1">
    <source>
        <dbReference type="ARBA" id="ARBA00010529"/>
    </source>
</evidence>